<accession>A0A558BUN1</accession>
<evidence type="ECO:0008006" key="4">
    <source>
        <dbReference type="Google" id="ProtNLM"/>
    </source>
</evidence>
<keyword evidence="3" id="KW-1185">Reference proteome</keyword>
<evidence type="ECO:0000256" key="1">
    <source>
        <dbReference type="SAM" id="SignalP"/>
    </source>
</evidence>
<dbReference type="OrthoDB" id="22038at2"/>
<dbReference type="Proteomes" id="UP000317624">
    <property type="component" value="Unassembled WGS sequence"/>
</dbReference>
<dbReference type="Pfam" id="PF20329">
    <property type="entry name" value="DUF6624"/>
    <property type="match status" value="1"/>
</dbReference>
<dbReference type="RefSeq" id="WP_144847901.1">
    <property type="nucleotide sequence ID" value="NZ_VMRJ01000003.1"/>
</dbReference>
<gene>
    <name evidence="2" type="ORF">FNT36_12045</name>
</gene>
<keyword evidence="1" id="KW-0732">Signal</keyword>
<dbReference type="InterPro" id="IPR046732">
    <property type="entry name" value="DUF6624"/>
</dbReference>
<reference evidence="2 3" key="1">
    <citation type="submission" date="2019-07" db="EMBL/GenBank/DDBJ databases">
        <title>Hymenobacter sp. straun FUR1 Genome sequencing and assembly.</title>
        <authorList>
            <person name="Chhetri G."/>
        </authorList>
    </citation>
    <scope>NUCLEOTIDE SEQUENCE [LARGE SCALE GENOMIC DNA]</scope>
    <source>
        <strain evidence="2 3">Fur1</strain>
    </source>
</reference>
<organism evidence="2 3">
    <name type="scientific">Hymenobacter setariae</name>
    <dbReference type="NCBI Taxonomy" id="2594794"/>
    <lineage>
        <taxon>Bacteria</taxon>
        <taxon>Pseudomonadati</taxon>
        <taxon>Bacteroidota</taxon>
        <taxon>Cytophagia</taxon>
        <taxon>Cytophagales</taxon>
        <taxon>Hymenobacteraceae</taxon>
        <taxon>Hymenobacter</taxon>
    </lineage>
</organism>
<proteinExistence type="predicted"/>
<feature type="chain" id="PRO_5022171259" description="HEAT repeat domain-containing protein" evidence="1">
    <location>
        <begin position="19"/>
        <end position="235"/>
    </location>
</feature>
<dbReference type="AlphaFoldDB" id="A0A558BUN1"/>
<feature type="signal peptide" evidence="1">
    <location>
        <begin position="1"/>
        <end position="18"/>
    </location>
</feature>
<name>A0A558BUN1_9BACT</name>
<comment type="caution">
    <text evidence="2">The sequence shown here is derived from an EMBL/GenBank/DDBJ whole genome shotgun (WGS) entry which is preliminary data.</text>
</comment>
<protein>
    <recommendedName>
        <fullName evidence="4">HEAT repeat domain-containing protein</fullName>
    </recommendedName>
</protein>
<evidence type="ECO:0000313" key="3">
    <source>
        <dbReference type="Proteomes" id="UP000317624"/>
    </source>
</evidence>
<dbReference type="EMBL" id="VMRJ01000003">
    <property type="protein sequence ID" value="TVT40215.1"/>
    <property type="molecule type" value="Genomic_DNA"/>
</dbReference>
<sequence length="235" mass="26424">MKLLLYLLLSLAALPALAQRPPDRRLQHELDSIRGEDLRYRKLMARFRKGKADSLATVLQVPKAQVSSYVLAAMHRTDSTNLRRVEDIIWRYGYPGKSLVGSPTNEAAWAVLQHSDKIPQYLIWVQGAAEAGEIPYPLYAQMLDRKLMDDGQEQVYGTQTTGYTVLDHATGRQHTIAFVWPIQDLAHVDKRRRQAGFTTTLAQSAAAKGFPAQPATLEYALWLQQEAAQLAAQLR</sequence>
<evidence type="ECO:0000313" key="2">
    <source>
        <dbReference type="EMBL" id="TVT40215.1"/>
    </source>
</evidence>